<feature type="compositionally biased region" description="Basic residues" evidence="1">
    <location>
        <begin position="22"/>
        <end position="34"/>
    </location>
</feature>
<name>E9HTX7_DAPPU</name>
<feature type="compositionally biased region" description="Basic and acidic residues" evidence="1">
    <location>
        <begin position="352"/>
        <end position="364"/>
    </location>
</feature>
<protein>
    <submittedName>
        <fullName evidence="2">Uncharacterized protein</fullName>
    </submittedName>
</protein>
<feature type="compositionally biased region" description="Basic residues" evidence="1">
    <location>
        <begin position="186"/>
        <end position="197"/>
    </location>
</feature>
<reference evidence="2 3" key="1">
    <citation type="journal article" date="2011" name="Science">
        <title>The ecoresponsive genome of Daphnia pulex.</title>
        <authorList>
            <person name="Colbourne J.K."/>
            <person name="Pfrender M.E."/>
            <person name="Gilbert D."/>
            <person name="Thomas W.K."/>
            <person name="Tucker A."/>
            <person name="Oakley T.H."/>
            <person name="Tokishita S."/>
            <person name="Aerts A."/>
            <person name="Arnold G.J."/>
            <person name="Basu M.K."/>
            <person name="Bauer D.J."/>
            <person name="Caceres C.E."/>
            <person name="Carmel L."/>
            <person name="Casola C."/>
            <person name="Choi J.H."/>
            <person name="Detter J.C."/>
            <person name="Dong Q."/>
            <person name="Dusheyko S."/>
            <person name="Eads B.D."/>
            <person name="Frohlich T."/>
            <person name="Geiler-Samerotte K.A."/>
            <person name="Gerlach D."/>
            <person name="Hatcher P."/>
            <person name="Jogdeo S."/>
            <person name="Krijgsveld J."/>
            <person name="Kriventseva E.V."/>
            <person name="Kultz D."/>
            <person name="Laforsch C."/>
            <person name="Lindquist E."/>
            <person name="Lopez J."/>
            <person name="Manak J.R."/>
            <person name="Muller J."/>
            <person name="Pangilinan J."/>
            <person name="Patwardhan R.P."/>
            <person name="Pitluck S."/>
            <person name="Pritham E.J."/>
            <person name="Rechtsteiner A."/>
            <person name="Rho M."/>
            <person name="Rogozin I.B."/>
            <person name="Sakarya O."/>
            <person name="Salamov A."/>
            <person name="Schaack S."/>
            <person name="Shapiro H."/>
            <person name="Shiga Y."/>
            <person name="Skalitzky C."/>
            <person name="Smith Z."/>
            <person name="Souvorov A."/>
            <person name="Sung W."/>
            <person name="Tang Z."/>
            <person name="Tsuchiya D."/>
            <person name="Tu H."/>
            <person name="Vos H."/>
            <person name="Wang M."/>
            <person name="Wolf Y.I."/>
            <person name="Yamagata H."/>
            <person name="Yamada T."/>
            <person name="Ye Y."/>
            <person name="Shaw J.R."/>
            <person name="Andrews J."/>
            <person name="Crease T.J."/>
            <person name="Tang H."/>
            <person name="Lucas S.M."/>
            <person name="Robertson H.M."/>
            <person name="Bork P."/>
            <person name="Koonin E.V."/>
            <person name="Zdobnov E.M."/>
            <person name="Grigoriev I.V."/>
            <person name="Lynch M."/>
            <person name="Boore J.L."/>
        </authorList>
    </citation>
    <scope>NUCLEOTIDE SEQUENCE [LARGE SCALE GENOMIC DNA]</scope>
</reference>
<evidence type="ECO:0000313" key="2">
    <source>
        <dbReference type="EMBL" id="EFX64804.1"/>
    </source>
</evidence>
<keyword evidence="3" id="KW-1185">Reference proteome</keyword>
<feature type="compositionally biased region" description="Polar residues" evidence="1">
    <location>
        <begin position="1"/>
        <end position="14"/>
    </location>
</feature>
<dbReference type="HOGENOM" id="CLU_639777_0_0_1"/>
<accession>E9HTX7</accession>
<feature type="compositionally biased region" description="Basic and acidic residues" evidence="1">
    <location>
        <begin position="222"/>
        <end position="255"/>
    </location>
</feature>
<evidence type="ECO:0000256" key="1">
    <source>
        <dbReference type="SAM" id="MobiDB-lite"/>
    </source>
</evidence>
<evidence type="ECO:0000313" key="3">
    <source>
        <dbReference type="Proteomes" id="UP000000305"/>
    </source>
</evidence>
<dbReference type="AlphaFoldDB" id="E9HTX7"/>
<feature type="region of interest" description="Disordered" evidence="1">
    <location>
        <begin position="1"/>
        <end position="34"/>
    </location>
</feature>
<dbReference type="PhylomeDB" id="E9HTX7"/>
<sequence length="429" mass="48214">MSSESDFNSDFNESVENDVAGKRLKKAKAQRKKEIHKLKNLQGRTIKKRKEETKKRLTAFKEVFKGAKEKETRNEPWDVLEYQNYWNGLTEREQNNMERAKSHLIENINSKITEAATKYNASMLLLARLPNGTQHTKFILASGGGIDYCKEEDGTLTQHLWERHWDKVQGTRIKLCKKEEVWLSRKSKKNKIGNMRKGKTDKVLNKKKPTSETEEDCNIGEDGGRSDESDVDKKEEGKKRLSREIKGKGKKKGEIKGTGNGEARVEDSLEQHPGSPPPRSPSLSPPPSNHPFPLMATPTSSSPPVTTTFQLVLSDDNESSGYFTLKPPSPSIDKKLSMECQVIVEKLPPSSRGKDRRTGTKTEKLPPSSRGKGRRTGTKTEKLPPSSRGKGRRTGTKNEDKASSQISPITKRTNLKLLTCILAAIKEYS</sequence>
<feature type="compositionally biased region" description="Pro residues" evidence="1">
    <location>
        <begin position="274"/>
        <end position="290"/>
    </location>
</feature>
<dbReference type="KEGG" id="dpx:DAPPUDRAFT_117842"/>
<feature type="compositionally biased region" description="Low complexity" evidence="1">
    <location>
        <begin position="291"/>
        <end position="308"/>
    </location>
</feature>
<gene>
    <name evidence="2" type="ORF">DAPPUDRAFT_117842</name>
</gene>
<dbReference type="Proteomes" id="UP000000305">
    <property type="component" value="Unassembled WGS sequence"/>
</dbReference>
<dbReference type="InParanoid" id="E9HTX7"/>
<organism evidence="2 3">
    <name type="scientific">Daphnia pulex</name>
    <name type="common">Water flea</name>
    <dbReference type="NCBI Taxonomy" id="6669"/>
    <lineage>
        <taxon>Eukaryota</taxon>
        <taxon>Metazoa</taxon>
        <taxon>Ecdysozoa</taxon>
        <taxon>Arthropoda</taxon>
        <taxon>Crustacea</taxon>
        <taxon>Branchiopoda</taxon>
        <taxon>Diplostraca</taxon>
        <taxon>Cladocera</taxon>
        <taxon>Anomopoda</taxon>
        <taxon>Daphniidae</taxon>
        <taxon>Daphnia</taxon>
    </lineage>
</organism>
<feature type="region of interest" description="Disordered" evidence="1">
    <location>
        <begin position="186"/>
        <end position="409"/>
    </location>
</feature>
<dbReference type="EMBL" id="GL732789">
    <property type="protein sequence ID" value="EFX64804.1"/>
    <property type="molecule type" value="Genomic_DNA"/>
</dbReference>
<proteinExistence type="predicted"/>